<organism evidence="2">
    <name type="scientific">hydrothermal vent metagenome</name>
    <dbReference type="NCBI Taxonomy" id="652676"/>
    <lineage>
        <taxon>unclassified sequences</taxon>
        <taxon>metagenomes</taxon>
        <taxon>ecological metagenomes</taxon>
    </lineage>
</organism>
<dbReference type="SUPFAM" id="SSF53383">
    <property type="entry name" value="PLP-dependent transferases"/>
    <property type="match status" value="1"/>
</dbReference>
<dbReference type="GO" id="GO:0048472">
    <property type="term" value="F:threonine-phosphate decarboxylase activity"/>
    <property type="evidence" value="ECO:0007669"/>
    <property type="project" value="UniProtKB-EC"/>
</dbReference>
<dbReference type="EC" id="4.1.1.81" evidence="2"/>
<reference evidence="2" key="1">
    <citation type="submission" date="2016-10" db="EMBL/GenBank/DDBJ databases">
        <authorList>
            <person name="de Groot N.N."/>
        </authorList>
    </citation>
    <scope>NUCLEOTIDE SEQUENCE</scope>
</reference>
<dbReference type="EMBL" id="FPHP01000046">
    <property type="protein sequence ID" value="SFV75747.1"/>
    <property type="molecule type" value="Genomic_DNA"/>
</dbReference>
<dbReference type="CDD" id="cd00609">
    <property type="entry name" value="AAT_like"/>
    <property type="match status" value="1"/>
</dbReference>
<dbReference type="Pfam" id="PF00155">
    <property type="entry name" value="Aminotran_1_2"/>
    <property type="match status" value="1"/>
</dbReference>
<dbReference type="GO" id="GO:0030170">
    <property type="term" value="F:pyridoxal phosphate binding"/>
    <property type="evidence" value="ECO:0007669"/>
    <property type="project" value="InterPro"/>
</dbReference>
<name>A0A1W1D5P4_9ZZZZ</name>
<protein>
    <submittedName>
        <fullName evidence="2">L-threonine 3-O-phosphate decarboxylase</fullName>
        <ecNumber evidence="2">4.1.1.81</ecNumber>
    </submittedName>
</protein>
<feature type="domain" description="Aminotransferase class I/classII large" evidence="1">
    <location>
        <begin position="22"/>
        <end position="327"/>
    </location>
</feature>
<gene>
    <name evidence="2" type="ORF">MNB_SM-3-1281</name>
</gene>
<keyword evidence="2" id="KW-0456">Lyase</keyword>
<accession>A0A1W1D5P4</accession>
<dbReference type="InterPro" id="IPR004839">
    <property type="entry name" value="Aminotransferase_I/II_large"/>
</dbReference>
<dbReference type="Gene3D" id="3.40.640.10">
    <property type="entry name" value="Type I PLP-dependent aspartate aminotransferase-like (Major domain)"/>
    <property type="match status" value="1"/>
</dbReference>
<dbReference type="InterPro" id="IPR015424">
    <property type="entry name" value="PyrdxlP-dep_Trfase"/>
</dbReference>
<evidence type="ECO:0000313" key="2">
    <source>
        <dbReference type="EMBL" id="SFV75747.1"/>
    </source>
</evidence>
<dbReference type="AlphaFoldDB" id="A0A1W1D5P4"/>
<sequence>MMEHGADIYTYAKKIGCKPSQIIDFSSNINFNQPHIKVKNIDGLITRYGDSSYEDLKKVIARRYKIKTNKIALFNGATSAIFYLLQSLKNEKVYLYAPLYGEYEKSISKKAKIIKINRFEKSSVLPAKNSIVIFSNPSTPDGKYYDLQKLFKVWKKQECTIILDESFIEFENLKSYRDEIDNYEKLYIIQSFSKFYSCGGVRIGAIFSHKKNIKKLKTPLWHLSSFDVAFLTARLKDINFKIKSQKLHKQNKQQLKDILVRSKLFNEIFESDANFFLVKSKKGEKVFNYLLKHKILIRTCESFDYLDENYLRFAVKDQQSLQYLAKVFEVKLKWYERPKTFFQNLINRLKPSKKG</sequence>
<dbReference type="InterPro" id="IPR015422">
    <property type="entry name" value="PyrdxlP-dep_Trfase_small"/>
</dbReference>
<dbReference type="PANTHER" id="PTHR42885">
    <property type="entry name" value="HISTIDINOL-PHOSPHATE AMINOTRANSFERASE-RELATED"/>
    <property type="match status" value="1"/>
</dbReference>
<dbReference type="InterPro" id="IPR015421">
    <property type="entry name" value="PyrdxlP-dep_Trfase_major"/>
</dbReference>
<dbReference type="Gene3D" id="3.90.1150.10">
    <property type="entry name" value="Aspartate Aminotransferase, domain 1"/>
    <property type="match status" value="1"/>
</dbReference>
<evidence type="ECO:0000259" key="1">
    <source>
        <dbReference type="Pfam" id="PF00155"/>
    </source>
</evidence>
<proteinExistence type="predicted"/>